<evidence type="ECO:0000313" key="1">
    <source>
        <dbReference type="EMBL" id="KMQ84922.1"/>
    </source>
</evidence>
<gene>
    <name evidence="2" type="ORF">RF55_16814</name>
    <name evidence="1" type="ORF">RF55_16880</name>
</gene>
<evidence type="ECO:0000313" key="2">
    <source>
        <dbReference type="EMBL" id="KMQ84958.1"/>
    </source>
</evidence>
<proteinExistence type="predicted"/>
<dbReference type="AlphaFoldDB" id="A0A0J7K3F7"/>
<dbReference type="PaxDb" id="67767-A0A0J7K3F7"/>
<dbReference type="EMBL" id="LBMM01015012">
    <property type="protein sequence ID" value="KMQ84958.1"/>
    <property type="molecule type" value="Genomic_DNA"/>
</dbReference>
<reference evidence="2 3" key="1">
    <citation type="submission" date="2015-04" db="EMBL/GenBank/DDBJ databases">
        <title>Lasius niger genome sequencing.</title>
        <authorList>
            <person name="Konorov E.A."/>
            <person name="Nikitin M.A."/>
            <person name="Kirill M.V."/>
            <person name="Chang P."/>
        </authorList>
    </citation>
    <scope>NUCLEOTIDE SEQUENCE [LARGE SCALE GENOMIC DNA]</scope>
    <source>
        <tissue evidence="2">Whole</tissue>
    </source>
</reference>
<keyword evidence="3" id="KW-1185">Reference proteome</keyword>
<protein>
    <submittedName>
        <fullName evidence="2">Uncharacterized protein</fullName>
    </submittedName>
</protein>
<organism evidence="2 3">
    <name type="scientific">Lasius niger</name>
    <name type="common">Black garden ant</name>
    <dbReference type="NCBI Taxonomy" id="67767"/>
    <lineage>
        <taxon>Eukaryota</taxon>
        <taxon>Metazoa</taxon>
        <taxon>Ecdysozoa</taxon>
        <taxon>Arthropoda</taxon>
        <taxon>Hexapoda</taxon>
        <taxon>Insecta</taxon>
        <taxon>Pterygota</taxon>
        <taxon>Neoptera</taxon>
        <taxon>Endopterygota</taxon>
        <taxon>Hymenoptera</taxon>
        <taxon>Apocrita</taxon>
        <taxon>Aculeata</taxon>
        <taxon>Formicoidea</taxon>
        <taxon>Formicidae</taxon>
        <taxon>Formicinae</taxon>
        <taxon>Lasius</taxon>
        <taxon>Lasius</taxon>
    </lineage>
</organism>
<evidence type="ECO:0000313" key="3">
    <source>
        <dbReference type="Proteomes" id="UP000036403"/>
    </source>
</evidence>
<dbReference type="Proteomes" id="UP000036403">
    <property type="component" value="Unassembled WGS sequence"/>
</dbReference>
<name>A0A0J7K3F7_LASNI</name>
<comment type="caution">
    <text evidence="2">The sequence shown here is derived from an EMBL/GenBank/DDBJ whole genome shotgun (WGS) entry which is preliminary data.</text>
</comment>
<sequence>MPINKFGLFEPRNDATGTSGSWDRLVKSYVHENALCRVVTDYDARSRKIRRVAQPEADTDAVNKLYVESCVKRLMNRQKESDEKLTSFEKDVRAIQIVLDKLQRAANANSETAINLNEQQ</sequence>
<dbReference type="EMBL" id="LBMM01015116">
    <property type="protein sequence ID" value="KMQ84922.1"/>
    <property type="molecule type" value="Genomic_DNA"/>
</dbReference>
<accession>A0A0J7K3F7</accession>